<dbReference type="InterPro" id="IPR050570">
    <property type="entry name" value="Cell_wall_metabolism_enzyme"/>
</dbReference>
<evidence type="ECO:0000313" key="4">
    <source>
        <dbReference type="Proteomes" id="UP000228533"/>
    </source>
</evidence>
<dbReference type="Gene3D" id="2.70.70.10">
    <property type="entry name" value="Glucose Permease (Domain IIA)"/>
    <property type="match status" value="1"/>
</dbReference>
<dbReference type="PANTHER" id="PTHR21666:SF286">
    <property type="entry name" value="LIPOPROTEIN NLPD"/>
    <property type="match status" value="1"/>
</dbReference>
<dbReference type="CDD" id="cd12797">
    <property type="entry name" value="M23_peptidase"/>
    <property type="match status" value="1"/>
</dbReference>
<comment type="caution">
    <text evidence="3">The sequence shown here is derived from an EMBL/GenBank/DDBJ whole genome shotgun (WGS) entry which is preliminary data.</text>
</comment>
<protein>
    <recommendedName>
        <fullName evidence="2">LysM domain-containing protein</fullName>
    </recommendedName>
</protein>
<feature type="transmembrane region" description="Helical" evidence="1">
    <location>
        <begin position="12"/>
        <end position="31"/>
    </location>
</feature>
<dbReference type="Pfam" id="PF01476">
    <property type="entry name" value="LysM"/>
    <property type="match status" value="2"/>
</dbReference>
<dbReference type="InterPro" id="IPR018392">
    <property type="entry name" value="LysM"/>
</dbReference>
<feature type="transmembrane region" description="Helical" evidence="1">
    <location>
        <begin position="43"/>
        <end position="61"/>
    </location>
</feature>
<dbReference type="Pfam" id="PF01551">
    <property type="entry name" value="Peptidase_M23"/>
    <property type="match status" value="1"/>
</dbReference>
<feature type="domain" description="LysM" evidence="2">
    <location>
        <begin position="239"/>
        <end position="283"/>
    </location>
</feature>
<dbReference type="PANTHER" id="PTHR21666">
    <property type="entry name" value="PEPTIDASE-RELATED"/>
    <property type="match status" value="1"/>
</dbReference>
<dbReference type="Proteomes" id="UP000228533">
    <property type="component" value="Unassembled WGS sequence"/>
</dbReference>
<dbReference type="Gene3D" id="3.10.350.10">
    <property type="entry name" value="LysM domain"/>
    <property type="match status" value="2"/>
</dbReference>
<gene>
    <name evidence="3" type="ORF">COT94_02195</name>
</gene>
<dbReference type="InterPro" id="IPR036779">
    <property type="entry name" value="LysM_dom_sf"/>
</dbReference>
<evidence type="ECO:0000313" key="3">
    <source>
        <dbReference type="EMBL" id="PIT96052.1"/>
    </source>
</evidence>
<name>A0A2M6WTE3_9BACT</name>
<accession>A0A2M6WTE3</accession>
<organism evidence="3 4">
    <name type="scientific">Candidatus Falkowbacteria bacterium CG10_big_fil_rev_8_21_14_0_10_37_14</name>
    <dbReference type="NCBI Taxonomy" id="1974561"/>
    <lineage>
        <taxon>Bacteria</taxon>
        <taxon>Candidatus Falkowiibacteriota</taxon>
    </lineage>
</organism>
<evidence type="ECO:0000256" key="1">
    <source>
        <dbReference type="SAM" id="Phobius"/>
    </source>
</evidence>
<keyword evidence="1" id="KW-1133">Transmembrane helix</keyword>
<dbReference type="SUPFAM" id="SSF54106">
    <property type="entry name" value="LysM domain"/>
    <property type="match status" value="1"/>
</dbReference>
<feature type="transmembrane region" description="Helical" evidence="1">
    <location>
        <begin position="82"/>
        <end position="100"/>
    </location>
</feature>
<dbReference type="SMART" id="SM00257">
    <property type="entry name" value="LysM"/>
    <property type="match status" value="2"/>
</dbReference>
<feature type="domain" description="LysM" evidence="2">
    <location>
        <begin position="189"/>
        <end position="233"/>
    </location>
</feature>
<sequence length="442" mass="48284">MKYLIKSLIKITLFLINLIKLMGGGLVLFGRLLAKPLSVFLKLFYYILIFPVYRFYLLLAKRAGFNRAGRQKFFNWVLADKRLIHFLIIIFTGCLVYGNLTAANQDITAEEAVGNTILARLVSDELASSDTLIEEGRGPNRYGEDYNLLALSPQTQLTTYEEVFDESNDETVDSGTVTVRSIPDRSEPVSYVVKQGDTLSTIAQSFGISVNTVLWANNLTARSYIRPGDKLSILPVTGVLHKVTRGESIKSIASKYGVGETVILEINRLANANQIKIGQQILIPGGRPLSSVVAVVKKSATTAASERAEIQEAKASASPVYGNKMNWPTVGFRITQYYSWRHNGLDIANKTGTPIYAADAGVVEVVGYNAGGYGNQIVINHGGGKKTRYAHLSAFAVKVGQEVGKGQNIGAMGSTGRSTGPHVHFEVMINGARYNPLNYVSY</sequence>
<proteinExistence type="predicted"/>
<dbReference type="GO" id="GO:0004222">
    <property type="term" value="F:metalloendopeptidase activity"/>
    <property type="evidence" value="ECO:0007669"/>
    <property type="project" value="TreeGrafter"/>
</dbReference>
<dbReference type="EMBL" id="PFAM01000013">
    <property type="protein sequence ID" value="PIT96052.1"/>
    <property type="molecule type" value="Genomic_DNA"/>
</dbReference>
<dbReference type="InterPro" id="IPR016047">
    <property type="entry name" value="M23ase_b-sheet_dom"/>
</dbReference>
<dbReference type="InterPro" id="IPR011055">
    <property type="entry name" value="Dup_hybrid_motif"/>
</dbReference>
<keyword evidence="1" id="KW-0472">Membrane</keyword>
<dbReference type="SUPFAM" id="SSF51261">
    <property type="entry name" value="Duplicated hybrid motif"/>
    <property type="match status" value="1"/>
</dbReference>
<reference evidence="4" key="1">
    <citation type="submission" date="2017-09" db="EMBL/GenBank/DDBJ databases">
        <title>Depth-based differentiation of microbial function through sediment-hosted aquifers and enrichment of novel symbionts in the deep terrestrial subsurface.</title>
        <authorList>
            <person name="Probst A.J."/>
            <person name="Ladd B."/>
            <person name="Jarett J.K."/>
            <person name="Geller-Mcgrath D.E."/>
            <person name="Sieber C.M.K."/>
            <person name="Emerson J.B."/>
            <person name="Anantharaman K."/>
            <person name="Thomas B.C."/>
            <person name="Malmstrom R."/>
            <person name="Stieglmeier M."/>
            <person name="Klingl A."/>
            <person name="Woyke T."/>
            <person name="Ryan C.M."/>
            <person name="Banfield J.F."/>
        </authorList>
    </citation>
    <scope>NUCLEOTIDE SEQUENCE [LARGE SCALE GENOMIC DNA]</scope>
</reference>
<keyword evidence="1" id="KW-0812">Transmembrane</keyword>
<dbReference type="AlphaFoldDB" id="A0A2M6WTE3"/>
<dbReference type="PROSITE" id="PS51782">
    <property type="entry name" value="LYSM"/>
    <property type="match status" value="2"/>
</dbReference>
<dbReference type="CDD" id="cd00118">
    <property type="entry name" value="LysM"/>
    <property type="match status" value="2"/>
</dbReference>
<evidence type="ECO:0000259" key="2">
    <source>
        <dbReference type="PROSITE" id="PS51782"/>
    </source>
</evidence>